<feature type="signal peptide" evidence="2">
    <location>
        <begin position="1"/>
        <end position="19"/>
    </location>
</feature>
<sequence>MEAVLSVVLILSSLRSVLPSSPYLGIAPKELKYFAGEVTACRDGSGTFKKDRLNDGFCDCPDGTDEPGTSACPEGRFYCRNQGSSPELLFSSRVNDLICDCCDGSDEYDGYLKCPNTCVKDGSVVKESDDDNLSIRNLNDFGGENNRSDDLFQRIKELRMAMVVEFALVISLAGLCLRSRMWAGRRRYR</sequence>
<evidence type="ECO:0000259" key="3">
    <source>
        <dbReference type="Pfam" id="PF12999"/>
    </source>
</evidence>
<name>A0AAV9BIA9_ACOGR</name>
<dbReference type="InterPro" id="IPR039794">
    <property type="entry name" value="Gtb1-like"/>
</dbReference>
<gene>
    <name evidence="4" type="ORF">QJS04_geneDACA010965</name>
</gene>
<dbReference type="GO" id="GO:0017177">
    <property type="term" value="C:glucosidase II complex"/>
    <property type="evidence" value="ECO:0007669"/>
    <property type="project" value="TreeGrafter"/>
</dbReference>
<keyword evidence="1" id="KW-0812">Transmembrane</keyword>
<keyword evidence="5" id="KW-1185">Reference proteome</keyword>
<feature type="domain" description="Glucosidase II beta subunit N-terminal" evidence="3">
    <location>
        <begin position="23"/>
        <end position="136"/>
    </location>
</feature>
<dbReference type="Proteomes" id="UP001179952">
    <property type="component" value="Unassembled WGS sequence"/>
</dbReference>
<dbReference type="InterPro" id="IPR028146">
    <property type="entry name" value="PRKCSH_N"/>
</dbReference>
<organism evidence="4 5">
    <name type="scientific">Acorus gramineus</name>
    <name type="common">Dwarf sweet flag</name>
    <dbReference type="NCBI Taxonomy" id="55184"/>
    <lineage>
        <taxon>Eukaryota</taxon>
        <taxon>Viridiplantae</taxon>
        <taxon>Streptophyta</taxon>
        <taxon>Embryophyta</taxon>
        <taxon>Tracheophyta</taxon>
        <taxon>Spermatophyta</taxon>
        <taxon>Magnoliopsida</taxon>
        <taxon>Liliopsida</taxon>
        <taxon>Acoraceae</taxon>
        <taxon>Acorus</taxon>
    </lineage>
</organism>
<evidence type="ECO:0000313" key="4">
    <source>
        <dbReference type="EMBL" id="KAK1275842.1"/>
    </source>
</evidence>
<evidence type="ECO:0000256" key="2">
    <source>
        <dbReference type="SAM" id="SignalP"/>
    </source>
</evidence>
<reference evidence="4" key="1">
    <citation type="journal article" date="2023" name="Nat. Commun.">
        <title>Diploid and tetraploid genomes of Acorus and the evolution of monocots.</title>
        <authorList>
            <person name="Ma L."/>
            <person name="Liu K.W."/>
            <person name="Li Z."/>
            <person name="Hsiao Y.Y."/>
            <person name="Qi Y."/>
            <person name="Fu T."/>
            <person name="Tang G.D."/>
            <person name="Zhang D."/>
            <person name="Sun W.H."/>
            <person name="Liu D.K."/>
            <person name="Li Y."/>
            <person name="Chen G.Z."/>
            <person name="Liu X.D."/>
            <person name="Liao X.Y."/>
            <person name="Jiang Y.T."/>
            <person name="Yu X."/>
            <person name="Hao Y."/>
            <person name="Huang J."/>
            <person name="Zhao X.W."/>
            <person name="Ke S."/>
            <person name="Chen Y.Y."/>
            <person name="Wu W.L."/>
            <person name="Hsu J.L."/>
            <person name="Lin Y.F."/>
            <person name="Huang M.D."/>
            <person name="Li C.Y."/>
            <person name="Huang L."/>
            <person name="Wang Z.W."/>
            <person name="Zhao X."/>
            <person name="Zhong W.Y."/>
            <person name="Peng D.H."/>
            <person name="Ahmad S."/>
            <person name="Lan S."/>
            <person name="Zhang J.S."/>
            <person name="Tsai W.C."/>
            <person name="Van de Peer Y."/>
            <person name="Liu Z.J."/>
        </authorList>
    </citation>
    <scope>NUCLEOTIDE SEQUENCE</scope>
    <source>
        <strain evidence="4">SCP</strain>
    </source>
</reference>
<proteinExistence type="predicted"/>
<keyword evidence="1" id="KW-0472">Membrane</keyword>
<dbReference type="PANTHER" id="PTHR12630">
    <property type="entry name" value="N-LINKED OLIGOSACCHARIDE PROCESSING"/>
    <property type="match status" value="1"/>
</dbReference>
<dbReference type="AlphaFoldDB" id="A0AAV9BIA9"/>
<dbReference type="EMBL" id="JAUJYN010000003">
    <property type="protein sequence ID" value="KAK1275842.1"/>
    <property type="molecule type" value="Genomic_DNA"/>
</dbReference>
<dbReference type="Pfam" id="PF12999">
    <property type="entry name" value="PRKCSH-like"/>
    <property type="match status" value="1"/>
</dbReference>
<evidence type="ECO:0000256" key="1">
    <source>
        <dbReference type="SAM" id="Phobius"/>
    </source>
</evidence>
<keyword evidence="2" id="KW-0732">Signal</keyword>
<dbReference type="PANTHER" id="PTHR12630:SF17">
    <property type="entry name" value="EXPRESSED PROTEIN"/>
    <property type="match status" value="1"/>
</dbReference>
<dbReference type="GO" id="GO:0006491">
    <property type="term" value="P:N-glycan processing"/>
    <property type="evidence" value="ECO:0007669"/>
    <property type="project" value="TreeGrafter"/>
</dbReference>
<feature type="chain" id="PRO_5043541276" description="Glucosidase II beta subunit N-terminal domain-containing protein" evidence="2">
    <location>
        <begin position="20"/>
        <end position="189"/>
    </location>
</feature>
<evidence type="ECO:0000313" key="5">
    <source>
        <dbReference type="Proteomes" id="UP001179952"/>
    </source>
</evidence>
<reference evidence="4" key="2">
    <citation type="submission" date="2023-06" db="EMBL/GenBank/DDBJ databases">
        <authorList>
            <person name="Ma L."/>
            <person name="Liu K.-W."/>
            <person name="Li Z."/>
            <person name="Hsiao Y.-Y."/>
            <person name="Qi Y."/>
            <person name="Fu T."/>
            <person name="Tang G."/>
            <person name="Zhang D."/>
            <person name="Sun W.-H."/>
            <person name="Liu D.-K."/>
            <person name="Li Y."/>
            <person name="Chen G.-Z."/>
            <person name="Liu X.-D."/>
            <person name="Liao X.-Y."/>
            <person name="Jiang Y.-T."/>
            <person name="Yu X."/>
            <person name="Hao Y."/>
            <person name="Huang J."/>
            <person name="Zhao X.-W."/>
            <person name="Ke S."/>
            <person name="Chen Y.-Y."/>
            <person name="Wu W.-L."/>
            <person name="Hsu J.-L."/>
            <person name="Lin Y.-F."/>
            <person name="Huang M.-D."/>
            <person name="Li C.-Y."/>
            <person name="Huang L."/>
            <person name="Wang Z.-W."/>
            <person name="Zhao X."/>
            <person name="Zhong W.-Y."/>
            <person name="Peng D.-H."/>
            <person name="Ahmad S."/>
            <person name="Lan S."/>
            <person name="Zhang J.-S."/>
            <person name="Tsai W.-C."/>
            <person name="Van De Peer Y."/>
            <person name="Liu Z.-J."/>
        </authorList>
    </citation>
    <scope>NUCLEOTIDE SEQUENCE</scope>
    <source>
        <strain evidence="4">SCP</strain>
        <tissue evidence="4">Leaves</tissue>
    </source>
</reference>
<keyword evidence="1" id="KW-1133">Transmembrane helix</keyword>
<protein>
    <recommendedName>
        <fullName evidence="3">Glucosidase II beta subunit N-terminal domain-containing protein</fullName>
    </recommendedName>
</protein>
<accession>A0AAV9BIA9</accession>
<comment type="caution">
    <text evidence="4">The sequence shown here is derived from an EMBL/GenBank/DDBJ whole genome shotgun (WGS) entry which is preliminary data.</text>
</comment>
<feature type="transmembrane region" description="Helical" evidence="1">
    <location>
        <begin position="158"/>
        <end position="177"/>
    </location>
</feature>